<gene>
    <name evidence="1" type="ORF">TNIN_16911</name>
</gene>
<dbReference type="Proteomes" id="UP000886998">
    <property type="component" value="Unassembled WGS sequence"/>
</dbReference>
<reference evidence="1" key="1">
    <citation type="submission" date="2020-08" db="EMBL/GenBank/DDBJ databases">
        <title>Multicomponent nature underlies the extraordinary mechanical properties of spider dragline silk.</title>
        <authorList>
            <person name="Kono N."/>
            <person name="Nakamura H."/>
            <person name="Mori M."/>
            <person name="Yoshida Y."/>
            <person name="Ohtoshi R."/>
            <person name="Malay A.D."/>
            <person name="Moran D.A.P."/>
            <person name="Tomita M."/>
            <person name="Numata K."/>
            <person name="Arakawa K."/>
        </authorList>
    </citation>
    <scope>NUCLEOTIDE SEQUENCE</scope>
</reference>
<organism evidence="1 2">
    <name type="scientific">Trichonephila inaurata madagascariensis</name>
    <dbReference type="NCBI Taxonomy" id="2747483"/>
    <lineage>
        <taxon>Eukaryota</taxon>
        <taxon>Metazoa</taxon>
        <taxon>Ecdysozoa</taxon>
        <taxon>Arthropoda</taxon>
        <taxon>Chelicerata</taxon>
        <taxon>Arachnida</taxon>
        <taxon>Araneae</taxon>
        <taxon>Araneomorphae</taxon>
        <taxon>Entelegynae</taxon>
        <taxon>Araneoidea</taxon>
        <taxon>Nephilidae</taxon>
        <taxon>Trichonephila</taxon>
        <taxon>Trichonephila inaurata</taxon>
    </lineage>
</organism>
<accession>A0A8X6Y1Z0</accession>
<dbReference type="EMBL" id="BMAV01015100">
    <property type="protein sequence ID" value="GFY64148.1"/>
    <property type="molecule type" value="Genomic_DNA"/>
</dbReference>
<sequence length="115" mass="12783">MLMGFRATAPSFSDPLIGPPNFGWGTTQSSSASFYPLCLSSVGYSLSNTLAQNLYSFNLHRLRLRTRSRMCVGIICRHTLNPFTGHRKGVSPVRERSVEALLRWRILKVAPVSGL</sequence>
<evidence type="ECO:0000313" key="1">
    <source>
        <dbReference type="EMBL" id="GFY64148.1"/>
    </source>
</evidence>
<name>A0A8X6Y1Z0_9ARAC</name>
<dbReference type="AlphaFoldDB" id="A0A8X6Y1Z0"/>
<keyword evidence="2" id="KW-1185">Reference proteome</keyword>
<comment type="caution">
    <text evidence="1">The sequence shown here is derived from an EMBL/GenBank/DDBJ whole genome shotgun (WGS) entry which is preliminary data.</text>
</comment>
<evidence type="ECO:0000313" key="2">
    <source>
        <dbReference type="Proteomes" id="UP000886998"/>
    </source>
</evidence>
<protein>
    <submittedName>
        <fullName evidence="1">Uncharacterized protein</fullName>
    </submittedName>
</protein>
<proteinExistence type="predicted"/>